<evidence type="ECO:0000259" key="6">
    <source>
        <dbReference type="PROSITE" id="PS50929"/>
    </source>
</evidence>
<dbReference type="GO" id="GO:0016020">
    <property type="term" value="C:membrane"/>
    <property type="evidence" value="ECO:0007669"/>
    <property type="project" value="InterPro"/>
</dbReference>
<comment type="caution">
    <text evidence="7">The sequence shown here is derived from an EMBL/GenBank/DDBJ whole genome shotgun (WGS) entry which is preliminary data.</text>
</comment>
<evidence type="ECO:0000256" key="1">
    <source>
        <dbReference type="ARBA" id="ARBA00022448"/>
    </source>
</evidence>
<dbReference type="PANTHER" id="PTHR11384">
    <property type="entry name" value="ATP-BINDING CASSETTE, SUB-FAMILY D MEMBER"/>
    <property type="match status" value="1"/>
</dbReference>
<dbReference type="Pfam" id="PF06472">
    <property type="entry name" value="ABC_membrane_2"/>
    <property type="match status" value="1"/>
</dbReference>
<dbReference type="Proteomes" id="UP000239649">
    <property type="component" value="Unassembled WGS sequence"/>
</dbReference>
<evidence type="ECO:0000256" key="5">
    <source>
        <dbReference type="SAM" id="Phobius"/>
    </source>
</evidence>
<dbReference type="InterPro" id="IPR011527">
    <property type="entry name" value="ABC1_TM_dom"/>
</dbReference>
<dbReference type="EMBL" id="LHPF02000012">
    <property type="protein sequence ID" value="PSC71984.1"/>
    <property type="molecule type" value="Genomic_DNA"/>
</dbReference>
<dbReference type="PANTHER" id="PTHR11384:SF59">
    <property type="entry name" value="LYSOSOMAL COBALAMIN TRANSPORTER ABCD4"/>
    <property type="match status" value="1"/>
</dbReference>
<dbReference type="OrthoDB" id="422637at2759"/>
<reference evidence="7 8" key="1">
    <citation type="journal article" date="2018" name="Plant J.">
        <title>Genome sequences of Chlorella sorokiniana UTEX 1602 and Micractinium conductrix SAG 241.80: implications to maltose excretion by a green alga.</title>
        <authorList>
            <person name="Arriola M.B."/>
            <person name="Velmurugan N."/>
            <person name="Zhang Y."/>
            <person name="Plunkett M.H."/>
            <person name="Hondzo H."/>
            <person name="Barney B.M."/>
        </authorList>
    </citation>
    <scope>NUCLEOTIDE SEQUENCE [LARGE SCALE GENOMIC DNA]</scope>
    <source>
        <strain evidence="7 8">SAG 241.80</strain>
    </source>
</reference>
<evidence type="ECO:0000256" key="3">
    <source>
        <dbReference type="ARBA" id="ARBA00022989"/>
    </source>
</evidence>
<dbReference type="STRING" id="554055.A0A2P6VD24"/>
<dbReference type="Gene3D" id="1.20.1560.10">
    <property type="entry name" value="ABC transporter type 1, transmembrane domain"/>
    <property type="match status" value="1"/>
</dbReference>
<dbReference type="InterPro" id="IPR036640">
    <property type="entry name" value="ABC1_TM_sf"/>
</dbReference>
<feature type="transmembrane region" description="Helical" evidence="5">
    <location>
        <begin position="12"/>
        <end position="33"/>
    </location>
</feature>
<dbReference type="InterPro" id="IPR050835">
    <property type="entry name" value="ABC_transporter_sub-D"/>
</dbReference>
<keyword evidence="3 5" id="KW-1133">Transmembrane helix</keyword>
<keyword evidence="1" id="KW-0813">Transport</keyword>
<feature type="transmembrane region" description="Helical" evidence="5">
    <location>
        <begin position="129"/>
        <end position="148"/>
    </location>
</feature>
<feature type="transmembrane region" description="Helical" evidence="5">
    <location>
        <begin position="53"/>
        <end position="73"/>
    </location>
</feature>
<keyword evidence="4 5" id="KW-0472">Membrane</keyword>
<accession>A0A2P6VD24</accession>
<evidence type="ECO:0000256" key="4">
    <source>
        <dbReference type="ARBA" id="ARBA00023136"/>
    </source>
</evidence>
<keyword evidence="8" id="KW-1185">Reference proteome</keyword>
<dbReference type="SUPFAM" id="SSF90123">
    <property type="entry name" value="ABC transporter transmembrane region"/>
    <property type="match status" value="1"/>
</dbReference>
<gene>
    <name evidence="7" type="ORF">C2E20_4710</name>
</gene>
<organism evidence="7 8">
    <name type="scientific">Micractinium conductrix</name>
    <dbReference type="NCBI Taxonomy" id="554055"/>
    <lineage>
        <taxon>Eukaryota</taxon>
        <taxon>Viridiplantae</taxon>
        <taxon>Chlorophyta</taxon>
        <taxon>core chlorophytes</taxon>
        <taxon>Trebouxiophyceae</taxon>
        <taxon>Chlorellales</taxon>
        <taxon>Chlorellaceae</taxon>
        <taxon>Chlorella clade</taxon>
        <taxon>Micractinium</taxon>
    </lineage>
</organism>
<feature type="transmembrane region" description="Helical" evidence="5">
    <location>
        <begin position="154"/>
        <end position="173"/>
    </location>
</feature>
<dbReference type="GO" id="GO:0140359">
    <property type="term" value="F:ABC-type transporter activity"/>
    <property type="evidence" value="ECO:0007669"/>
    <property type="project" value="InterPro"/>
</dbReference>
<protein>
    <submittedName>
        <fullName evidence="7">ABC transporter D family member chloroplastic</fullName>
    </submittedName>
</protein>
<keyword evidence="2 5" id="KW-0812">Transmembrane</keyword>
<dbReference type="GO" id="GO:0005524">
    <property type="term" value="F:ATP binding"/>
    <property type="evidence" value="ECO:0007669"/>
    <property type="project" value="InterPro"/>
</dbReference>
<sequence>MESDEKNSARWKLAGVFALTLGTTGVSVLFNYLGRDFFNSIAAKDQEKFTEMLIKWIAAICAGIPVYVLRDYYQSKLALEWRQWMTERFTADYFYDRTFYQVQAGALVDNPDQRIAVDVRNFTDTTLQFSVVLLNAVVDLVSFSGILYGIYPPLFAALLVYSLGGTALSVAIGRPLVGLNFQQEAQEANFRCDSCFSERLQCT</sequence>
<proteinExistence type="predicted"/>
<feature type="domain" description="ABC transmembrane type-1" evidence="6">
    <location>
        <begin position="14"/>
        <end position="190"/>
    </location>
</feature>
<evidence type="ECO:0000313" key="7">
    <source>
        <dbReference type="EMBL" id="PSC71984.1"/>
    </source>
</evidence>
<evidence type="ECO:0000256" key="2">
    <source>
        <dbReference type="ARBA" id="ARBA00022692"/>
    </source>
</evidence>
<evidence type="ECO:0000313" key="8">
    <source>
        <dbReference type="Proteomes" id="UP000239649"/>
    </source>
</evidence>
<dbReference type="AlphaFoldDB" id="A0A2P6VD24"/>
<dbReference type="PROSITE" id="PS50929">
    <property type="entry name" value="ABC_TM1F"/>
    <property type="match status" value="1"/>
</dbReference>
<name>A0A2P6VD24_9CHLO</name>